<dbReference type="Gene3D" id="2.170.130.10">
    <property type="entry name" value="TonB-dependent receptor, plug domain"/>
    <property type="match status" value="1"/>
</dbReference>
<dbReference type="Gene3D" id="2.60.40.1120">
    <property type="entry name" value="Carboxypeptidase-like, regulatory domain"/>
    <property type="match status" value="1"/>
</dbReference>
<evidence type="ECO:0000256" key="7">
    <source>
        <dbReference type="ARBA" id="ARBA00023237"/>
    </source>
</evidence>
<evidence type="ECO:0000256" key="6">
    <source>
        <dbReference type="ARBA" id="ARBA00023136"/>
    </source>
</evidence>
<dbReference type="AlphaFoldDB" id="A0A316AAN1"/>
<keyword evidence="7 8" id="KW-0998">Cell outer membrane</keyword>
<organism evidence="12 13">
    <name type="scientific">Dyadobacter jejuensis</name>
    <dbReference type="NCBI Taxonomy" id="1082580"/>
    <lineage>
        <taxon>Bacteria</taxon>
        <taxon>Pseudomonadati</taxon>
        <taxon>Bacteroidota</taxon>
        <taxon>Cytophagia</taxon>
        <taxon>Cytophagales</taxon>
        <taxon>Spirosomataceae</taxon>
        <taxon>Dyadobacter</taxon>
    </lineage>
</organism>
<feature type="domain" description="TonB-dependent receptor-like beta-barrel" evidence="10">
    <location>
        <begin position="426"/>
        <end position="882"/>
    </location>
</feature>
<gene>
    <name evidence="12" type="ORF">CLV98_1193</name>
</gene>
<dbReference type="InterPro" id="IPR037066">
    <property type="entry name" value="Plug_dom_sf"/>
</dbReference>
<dbReference type="InterPro" id="IPR008969">
    <property type="entry name" value="CarboxyPept-like_regulatory"/>
</dbReference>
<dbReference type="Pfam" id="PF07715">
    <property type="entry name" value="Plug"/>
    <property type="match status" value="1"/>
</dbReference>
<comment type="caution">
    <text evidence="12">The sequence shown here is derived from an EMBL/GenBank/DDBJ whole genome shotgun (WGS) entry which is preliminary data.</text>
</comment>
<dbReference type="InterPro" id="IPR023997">
    <property type="entry name" value="TonB-dep_OMP_SusC/RagA_CS"/>
</dbReference>
<comment type="subcellular location">
    <subcellularLocation>
        <location evidence="1 8">Cell outer membrane</location>
        <topology evidence="1 8">Multi-pass membrane protein</topology>
    </subcellularLocation>
</comment>
<evidence type="ECO:0000313" key="12">
    <source>
        <dbReference type="EMBL" id="PWJ54060.1"/>
    </source>
</evidence>
<sequence length="1028" mass="113251">MKKSIQLKDLGPNGSKMLKFLKVTIVFLYCLSFSQGFAQSTGVSGTVTYPSGEAIPGVTVLIKGTAVGTITDIDGKYSLASVDAQATLVFSFVGMKNQEVLLAGKSVVDVKMQEESNKLEELVVVGYGTVQKKDLTGAVSSIGGKDVADRQAVRVSQALQGAMAGVMVTRGSGAADASSTIKVRGITTIGDSSPLVIIDGIPGTLDWVNPNDVESISVLKDAASASIYGSRAASGVILVTTKRSKSGQLSLDYNAEFGVEKPTRVAQYAGAVDYMKLTNELKWNDNNNTGTEYPVFTQDVIENYSALNAENPDLYPETDWMDLMLKKRAPRQSHSLSLSAGSEKFRTKVSMVYDKTEAFYTGKSYDRVNVSANSDFTINQFLSLEVDLNGLYSKSKNPSSGIYPAIGVAPIYAATWADGRVAEGKTGVNPYARMNYGGFNDNTSNVTRGKVALHFQPIKGLKLSGIFSPQMYSSKGKVFNKQLAYTDMSDPNVTVGFVEGLTQTSLSESRNDNYNITTQFLANYNKSIGKHNINLMAGNENYKYFAETLSASRSQYDLTAFPYLDLGDRNYQYNGGGAYENAYNSFFGRVMYNYDSRYFLQVNGRYDGSSRFNKDFRWGFFPSVSAGWVISDEKFIQPNAVLSFLKLRASYGTLGNERIGNYPYQSTIGFNNAIFYQGGQTVSAQTAAIQKYAISDISWETTSSVDFGIDANFLNDRLSLTADYYTKTTRDMLLALEIPDYIGLENPDQNTGKMNTKGWEMELGWNDNINDLGYSVSFNLSDSRSTMGYLGGTQFLGSKVKFDGSEFDEWYGYRSEGLFQTQDEVDNSPTLNAQVKPGDVKYADISGPDGMPDGKISAEYDRVLLGGSLPRFLYGGNIRLNYHNFDFSLVVQGIGMQNAEATQSMVMPFRAAYIEVPQSIIGNYWSHYNTDEQNLRAKYPRVSSLGNGNNYSFSDYWLFKGGYMRLKNITVGYNVPRAITEKIKIKNARIYLSGSDLFSIDKYPAGWDPEASSYWIPKSFIGGISIKF</sequence>
<dbReference type="GO" id="GO:0009279">
    <property type="term" value="C:cell outer membrane"/>
    <property type="evidence" value="ECO:0007669"/>
    <property type="project" value="UniProtKB-SubCell"/>
</dbReference>
<comment type="similarity">
    <text evidence="8 9">Belongs to the TonB-dependent receptor family.</text>
</comment>
<evidence type="ECO:0000259" key="10">
    <source>
        <dbReference type="Pfam" id="PF00593"/>
    </source>
</evidence>
<dbReference type="InterPro" id="IPR000531">
    <property type="entry name" value="Beta-barrel_TonB"/>
</dbReference>
<dbReference type="InterPro" id="IPR039426">
    <property type="entry name" value="TonB-dep_rcpt-like"/>
</dbReference>
<evidence type="ECO:0000256" key="1">
    <source>
        <dbReference type="ARBA" id="ARBA00004571"/>
    </source>
</evidence>
<dbReference type="Pfam" id="PF13715">
    <property type="entry name" value="CarbopepD_reg_2"/>
    <property type="match status" value="1"/>
</dbReference>
<keyword evidence="13" id="KW-1185">Reference proteome</keyword>
<dbReference type="PROSITE" id="PS52016">
    <property type="entry name" value="TONB_DEPENDENT_REC_3"/>
    <property type="match status" value="1"/>
</dbReference>
<evidence type="ECO:0000256" key="9">
    <source>
        <dbReference type="RuleBase" id="RU003357"/>
    </source>
</evidence>
<evidence type="ECO:0000256" key="8">
    <source>
        <dbReference type="PROSITE-ProRule" id="PRU01360"/>
    </source>
</evidence>
<evidence type="ECO:0000313" key="13">
    <source>
        <dbReference type="Proteomes" id="UP000245880"/>
    </source>
</evidence>
<proteinExistence type="inferred from homology"/>
<dbReference type="Pfam" id="PF00593">
    <property type="entry name" value="TonB_dep_Rec_b-barrel"/>
    <property type="match status" value="1"/>
</dbReference>
<dbReference type="Proteomes" id="UP000245880">
    <property type="component" value="Unassembled WGS sequence"/>
</dbReference>
<dbReference type="SUPFAM" id="SSF56935">
    <property type="entry name" value="Porins"/>
    <property type="match status" value="1"/>
</dbReference>
<keyword evidence="5 9" id="KW-0798">TonB box</keyword>
<keyword evidence="4 8" id="KW-0812">Transmembrane</keyword>
<dbReference type="InterPro" id="IPR012910">
    <property type="entry name" value="Plug_dom"/>
</dbReference>
<evidence type="ECO:0000256" key="5">
    <source>
        <dbReference type="ARBA" id="ARBA00023077"/>
    </source>
</evidence>
<dbReference type="EMBL" id="QGDT01000019">
    <property type="protein sequence ID" value="PWJ54060.1"/>
    <property type="molecule type" value="Genomic_DNA"/>
</dbReference>
<keyword evidence="3 8" id="KW-1134">Transmembrane beta strand</keyword>
<dbReference type="InterPro" id="IPR036942">
    <property type="entry name" value="Beta-barrel_TonB_sf"/>
</dbReference>
<keyword evidence="2 8" id="KW-0813">Transport</keyword>
<evidence type="ECO:0000259" key="11">
    <source>
        <dbReference type="Pfam" id="PF07715"/>
    </source>
</evidence>
<dbReference type="InterPro" id="IPR023996">
    <property type="entry name" value="TonB-dep_OMP_SusC/RagA"/>
</dbReference>
<keyword evidence="6 8" id="KW-0472">Membrane</keyword>
<reference evidence="12 13" key="1">
    <citation type="submission" date="2018-03" db="EMBL/GenBank/DDBJ databases">
        <title>Genomic Encyclopedia of Archaeal and Bacterial Type Strains, Phase II (KMG-II): from individual species to whole genera.</title>
        <authorList>
            <person name="Goeker M."/>
        </authorList>
    </citation>
    <scope>NUCLEOTIDE SEQUENCE [LARGE SCALE GENOMIC DNA]</scope>
    <source>
        <strain evidence="12 13">DSM 100346</strain>
    </source>
</reference>
<evidence type="ECO:0000256" key="4">
    <source>
        <dbReference type="ARBA" id="ARBA00022692"/>
    </source>
</evidence>
<dbReference type="RefSeq" id="WP_229203522.1">
    <property type="nucleotide sequence ID" value="NZ_QGDT01000019.1"/>
</dbReference>
<evidence type="ECO:0000256" key="3">
    <source>
        <dbReference type="ARBA" id="ARBA00022452"/>
    </source>
</evidence>
<name>A0A316AAN1_9BACT</name>
<dbReference type="Gene3D" id="2.40.170.20">
    <property type="entry name" value="TonB-dependent receptor, beta-barrel domain"/>
    <property type="match status" value="1"/>
</dbReference>
<accession>A0A316AAN1</accession>
<protein>
    <submittedName>
        <fullName evidence="12">TonB-linked SusC/RagA family outer membrane protein</fullName>
    </submittedName>
</protein>
<dbReference type="SUPFAM" id="SSF49464">
    <property type="entry name" value="Carboxypeptidase regulatory domain-like"/>
    <property type="match status" value="1"/>
</dbReference>
<dbReference type="NCBIfam" id="TIGR04057">
    <property type="entry name" value="SusC_RagA_signa"/>
    <property type="match status" value="1"/>
</dbReference>
<feature type="domain" description="TonB-dependent receptor plug" evidence="11">
    <location>
        <begin position="132"/>
        <end position="236"/>
    </location>
</feature>
<evidence type="ECO:0000256" key="2">
    <source>
        <dbReference type="ARBA" id="ARBA00022448"/>
    </source>
</evidence>
<dbReference type="NCBIfam" id="TIGR04056">
    <property type="entry name" value="OMP_RagA_SusC"/>
    <property type="match status" value="1"/>
</dbReference>